<dbReference type="AlphaFoldDB" id="A0A7G8PYY0"/>
<feature type="signal peptide" evidence="1">
    <location>
        <begin position="1"/>
        <end position="33"/>
    </location>
</feature>
<name>A0A7G8PYY0_9GAMM</name>
<evidence type="ECO:0000313" key="3">
    <source>
        <dbReference type="Proteomes" id="UP000515873"/>
    </source>
</evidence>
<accession>A0A7G8PYY0</accession>
<organism evidence="2 3">
    <name type="scientific">Dyella telluris</name>
    <dbReference type="NCBI Taxonomy" id="2763498"/>
    <lineage>
        <taxon>Bacteria</taxon>
        <taxon>Pseudomonadati</taxon>
        <taxon>Pseudomonadota</taxon>
        <taxon>Gammaproteobacteria</taxon>
        <taxon>Lysobacterales</taxon>
        <taxon>Rhodanobacteraceae</taxon>
        <taxon>Dyella</taxon>
    </lineage>
</organism>
<evidence type="ECO:0000256" key="1">
    <source>
        <dbReference type="SAM" id="SignalP"/>
    </source>
</evidence>
<proteinExistence type="predicted"/>
<gene>
    <name evidence="2" type="ORF">H8F01_11295</name>
</gene>
<sequence length="210" mass="22413">MKRNPAYPRSRRWSRLTTLLAAPACCVLAFAHAQSAIPEGKYNLWLAEQAAPQAPFYLARMAGVASYKSFRANATLAFGCRTDGGEVSAELVVDPQALGFDADPYEGPGAPASGPIALTSGDDRAVRIKVSGSYGDGGPFNTGTPFRFNFMPGKAALARWTQGATRGKNLRIVVPASSGAEAMTVMFRWPDDDAVFRRVVTPCLGGMPQH</sequence>
<feature type="chain" id="PRO_5028809463" evidence="1">
    <location>
        <begin position="34"/>
        <end position="210"/>
    </location>
</feature>
<dbReference type="RefSeq" id="WP_187055229.1">
    <property type="nucleotide sequence ID" value="NZ_CP060412.1"/>
</dbReference>
<dbReference type="EMBL" id="CP060412">
    <property type="protein sequence ID" value="QNJ99737.1"/>
    <property type="molecule type" value="Genomic_DNA"/>
</dbReference>
<protein>
    <submittedName>
        <fullName evidence="2">Uncharacterized protein</fullName>
    </submittedName>
</protein>
<reference evidence="2 3" key="1">
    <citation type="submission" date="2020-08" db="EMBL/GenBank/DDBJ databases">
        <title>Dyella sp. G9 isolated from forest soil.</title>
        <authorList>
            <person name="Fu J."/>
            <person name="Qiu L."/>
        </authorList>
    </citation>
    <scope>NUCLEOTIDE SEQUENCE [LARGE SCALE GENOMIC DNA]</scope>
    <source>
        <strain evidence="2 3">G9</strain>
    </source>
</reference>
<evidence type="ECO:0000313" key="2">
    <source>
        <dbReference type="EMBL" id="QNJ99737.1"/>
    </source>
</evidence>
<keyword evidence="3" id="KW-1185">Reference proteome</keyword>
<keyword evidence="1" id="KW-0732">Signal</keyword>
<dbReference type="Proteomes" id="UP000515873">
    <property type="component" value="Chromosome"/>
</dbReference>
<dbReference type="KEGG" id="dtl:H8F01_11295"/>